<dbReference type="PANTHER" id="PTHR24421:SF10">
    <property type="entry name" value="NITRATE_NITRITE SENSOR PROTEIN NARQ"/>
    <property type="match status" value="1"/>
</dbReference>
<protein>
    <recommendedName>
        <fullName evidence="2">histidine kinase</fullName>
        <ecNumber evidence="2">2.7.13.3</ecNumber>
    </recommendedName>
</protein>
<evidence type="ECO:0000313" key="13">
    <source>
        <dbReference type="Proteomes" id="UP000655208"/>
    </source>
</evidence>
<evidence type="ECO:0000313" key="12">
    <source>
        <dbReference type="EMBL" id="GGL98907.1"/>
    </source>
</evidence>
<reference evidence="12" key="2">
    <citation type="submission" date="2020-09" db="EMBL/GenBank/DDBJ databases">
        <authorList>
            <person name="Sun Q."/>
            <person name="Zhou Y."/>
        </authorList>
    </citation>
    <scope>NUCLEOTIDE SEQUENCE</scope>
    <source>
        <strain evidence="12">CGMCC 4.7308</strain>
    </source>
</reference>
<keyword evidence="13" id="KW-1185">Reference proteome</keyword>
<dbReference type="SUPFAM" id="SSF55874">
    <property type="entry name" value="ATPase domain of HSP90 chaperone/DNA topoisomerase II/histidine kinase"/>
    <property type="match status" value="1"/>
</dbReference>
<keyword evidence="8" id="KW-0902">Two-component regulatory system</keyword>
<keyword evidence="10" id="KW-0812">Transmembrane</keyword>
<keyword evidence="10" id="KW-1133">Transmembrane helix</keyword>
<evidence type="ECO:0000256" key="6">
    <source>
        <dbReference type="ARBA" id="ARBA00022777"/>
    </source>
</evidence>
<feature type="transmembrane region" description="Helical" evidence="10">
    <location>
        <begin position="24"/>
        <end position="43"/>
    </location>
</feature>
<dbReference type="Gene3D" id="1.20.5.1930">
    <property type="match status" value="1"/>
</dbReference>
<reference evidence="12" key="1">
    <citation type="journal article" date="2014" name="Int. J. Syst. Evol. Microbiol.">
        <title>Complete genome sequence of Corynebacterium casei LMG S-19264T (=DSM 44701T), isolated from a smear-ripened cheese.</title>
        <authorList>
            <consortium name="US DOE Joint Genome Institute (JGI-PGF)"/>
            <person name="Walter F."/>
            <person name="Albersmeier A."/>
            <person name="Kalinowski J."/>
            <person name="Ruckert C."/>
        </authorList>
    </citation>
    <scope>NUCLEOTIDE SEQUENCE</scope>
    <source>
        <strain evidence="12">CGMCC 4.7308</strain>
    </source>
</reference>
<comment type="caution">
    <text evidence="12">The sequence shown here is derived from an EMBL/GenBank/DDBJ whole genome shotgun (WGS) entry which is preliminary data.</text>
</comment>
<dbReference type="GO" id="GO:0016020">
    <property type="term" value="C:membrane"/>
    <property type="evidence" value="ECO:0007669"/>
    <property type="project" value="InterPro"/>
</dbReference>
<dbReference type="CDD" id="cd16917">
    <property type="entry name" value="HATPase_UhpB-NarQ-NarX-like"/>
    <property type="match status" value="1"/>
</dbReference>
<dbReference type="GO" id="GO:0000155">
    <property type="term" value="F:phosphorelay sensor kinase activity"/>
    <property type="evidence" value="ECO:0007669"/>
    <property type="project" value="InterPro"/>
</dbReference>
<feature type="transmembrane region" description="Helical" evidence="10">
    <location>
        <begin position="189"/>
        <end position="214"/>
    </location>
</feature>
<dbReference type="InterPro" id="IPR050482">
    <property type="entry name" value="Sensor_HK_TwoCompSys"/>
</dbReference>
<accession>A0A917SVS5</accession>
<comment type="catalytic activity">
    <reaction evidence="1">
        <text>ATP + protein L-histidine = ADP + protein N-phospho-L-histidine.</text>
        <dbReference type="EC" id="2.7.13.3"/>
    </reaction>
</comment>
<name>A0A917SVS5_9ACTN</name>
<dbReference type="Pfam" id="PF07730">
    <property type="entry name" value="HisKA_3"/>
    <property type="match status" value="1"/>
</dbReference>
<evidence type="ECO:0000256" key="3">
    <source>
        <dbReference type="ARBA" id="ARBA00022553"/>
    </source>
</evidence>
<dbReference type="InterPro" id="IPR036890">
    <property type="entry name" value="HATPase_C_sf"/>
</dbReference>
<dbReference type="GO" id="GO:0046983">
    <property type="term" value="F:protein dimerization activity"/>
    <property type="evidence" value="ECO:0007669"/>
    <property type="project" value="InterPro"/>
</dbReference>
<dbReference type="AlphaFoldDB" id="A0A917SVS5"/>
<keyword evidence="5" id="KW-0547">Nucleotide-binding</keyword>
<evidence type="ECO:0000256" key="5">
    <source>
        <dbReference type="ARBA" id="ARBA00022741"/>
    </source>
</evidence>
<dbReference type="InterPro" id="IPR011712">
    <property type="entry name" value="Sig_transdc_His_kin_sub3_dim/P"/>
</dbReference>
<dbReference type="Proteomes" id="UP000655208">
    <property type="component" value="Unassembled WGS sequence"/>
</dbReference>
<keyword evidence="10" id="KW-0472">Membrane</keyword>
<feature type="domain" description="Signal transduction histidine kinase subgroup 3 dimerisation and phosphoacceptor" evidence="11">
    <location>
        <begin position="366"/>
        <end position="430"/>
    </location>
</feature>
<evidence type="ECO:0000256" key="8">
    <source>
        <dbReference type="ARBA" id="ARBA00023012"/>
    </source>
</evidence>
<evidence type="ECO:0000256" key="4">
    <source>
        <dbReference type="ARBA" id="ARBA00022679"/>
    </source>
</evidence>
<gene>
    <name evidence="12" type="ORF">GCM10011594_18560</name>
</gene>
<keyword evidence="4" id="KW-0808">Transferase</keyword>
<evidence type="ECO:0000256" key="7">
    <source>
        <dbReference type="ARBA" id="ARBA00022840"/>
    </source>
</evidence>
<keyword evidence="7" id="KW-0067">ATP-binding</keyword>
<evidence type="ECO:0000259" key="11">
    <source>
        <dbReference type="Pfam" id="PF07730"/>
    </source>
</evidence>
<dbReference type="EMBL" id="BMNA01000003">
    <property type="protein sequence ID" value="GGL98907.1"/>
    <property type="molecule type" value="Genomic_DNA"/>
</dbReference>
<evidence type="ECO:0000256" key="1">
    <source>
        <dbReference type="ARBA" id="ARBA00000085"/>
    </source>
</evidence>
<dbReference type="Gene3D" id="3.30.565.10">
    <property type="entry name" value="Histidine kinase-like ATPase, C-terminal domain"/>
    <property type="match status" value="1"/>
</dbReference>
<organism evidence="12 13">
    <name type="scientific">Nakamurella endophytica</name>
    <dbReference type="NCBI Taxonomy" id="1748367"/>
    <lineage>
        <taxon>Bacteria</taxon>
        <taxon>Bacillati</taxon>
        <taxon>Actinomycetota</taxon>
        <taxon>Actinomycetes</taxon>
        <taxon>Nakamurellales</taxon>
        <taxon>Nakamurellaceae</taxon>
        <taxon>Nakamurella</taxon>
    </lineage>
</organism>
<evidence type="ECO:0000256" key="2">
    <source>
        <dbReference type="ARBA" id="ARBA00012438"/>
    </source>
</evidence>
<evidence type="ECO:0000256" key="10">
    <source>
        <dbReference type="SAM" id="Phobius"/>
    </source>
</evidence>
<dbReference type="GO" id="GO:0005524">
    <property type="term" value="F:ATP binding"/>
    <property type="evidence" value="ECO:0007669"/>
    <property type="project" value="UniProtKB-KW"/>
</dbReference>
<feature type="transmembrane region" description="Helical" evidence="10">
    <location>
        <begin position="150"/>
        <end position="177"/>
    </location>
</feature>
<feature type="region of interest" description="Disordered" evidence="9">
    <location>
        <begin position="543"/>
        <end position="567"/>
    </location>
</feature>
<sequence length="567" mass="58394">MVAVVTIAAKVALSAPRLSGAAASVAITWLVVSAFAVTGLALLSTGLPSAAGWGCLWVALGTLPGDLNNDVYASAGLTPLGFVLEPVYLPLAVALVLRYPSARLTAGGRRMVVVLAVWAVATRLLAAGTTGLRPDGFRRPPHWPSVRSPFWHDVVAVDLGRGGTAALLVVAATAIVVRVVHAPGLTRRAALPLASVGVGCAAAAAVDQAVWALGLAGPGLAAPALVRDLLAATLPVTLLADLLRRRIAAAAVSEQVLAAAAGADLARLQTTLRSVLVDPALTVASPAAGTGAAAAERRRCDVRQDDGTLLLMVDVDRRLAEDPVLDTALHAVRVGMENVRLAGELRERVVQLEAAGARIVEATLEERRRIERDLHDGAQQGLLAVAATLARSDLVPLAALPAVVAEARSGLRAALADLRAFARGVHPTVLTQQGLPAAVRSLPVPGDVRLDLRLDDRLTAHRPPPDVESALFFVVAEAVTNSVRHAAAECVRVSLQWDGVVVRAVITDDGTGAVRVVPGGGLAGLTDRIRALGGALDVHADPCPQHDRSGSTVLAELPVPGGEDGSR</sequence>
<keyword evidence="3" id="KW-0597">Phosphoprotein</keyword>
<dbReference type="PANTHER" id="PTHR24421">
    <property type="entry name" value="NITRATE/NITRITE SENSOR PROTEIN NARX-RELATED"/>
    <property type="match status" value="1"/>
</dbReference>
<feature type="transmembrane region" description="Helical" evidence="10">
    <location>
        <begin position="111"/>
        <end position="130"/>
    </location>
</feature>
<proteinExistence type="predicted"/>
<dbReference type="EC" id="2.7.13.3" evidence="2"/>
<keyword evidence="6" id="KW-0418">Kinase</keyword>
<feature type="transmembrane region" description="Helical" evidence="10">
    <location>
        <begin position="79"/>
        <end position="99"/>
    </location>
</feature>
<evidence type="ECO:0000256" key="9">
    <source>
        <dbReference type="SAM" id="MobiDB-lite"/>
    </source>
</evidence>